<dbReference type="PANTHER" id="PTHR43008">
    <property type="entry name" value="BENZIL REDUCTASE"/>
    <property type="match status" value="1"/>
</dbReference>
<name>A0A2X0LZ50_9BASI</name>
<dbReference type="GO" id="GO:0016616">
    <property type="term" value="F:oxidoreductase activity, acting on the CH-OH group of donors, NAD or NADP as acceptor"/>
    <property type="evidence" value="ECO:0007669"/>
    <property type="project" value="UniProtKB-ARBA"/>
</dbReference>
<evidence type="ECO:0000256" key="2">
    <source>
        <dbReference type="ARBA" id="ARBA00022857"/>
    </source>
</evidence>
<dbReference type="FunFam" id="3.40.50.720:FF:000084">
    <property type="entry name" value="Short-chain dehydrogenase reductase"/>
    <property type="match status" value="1"/>
</dbReference>
<evidence type="ECO:0000256" key="1">
    <source>
        <dbReference type="ARBA" id="ARBA00006484"/>
    </source>
</evidence>
<reference evidence="4 5" key="1">
    <citation type="submission" date="2016-11" db="EMBL/GenBank/DDBJ databases">
        <authorList>
            <person name="Jaros S."/>
            <person name="Januszkiewicz K."/>
            <person name="Wedrychowicz H."/>
        </authorList>
    </citation>
    <scope>NUCLEOTIDE SEQUENCE [LARGE SCALE GENOMIC DNA]</scope>
</reference>
<keyword evidence="3" id="KW-0560">Oxidoreductase</keyword>
<dbReference type="Gene3D" id="3.40.50.720">
    <property type="entry name" value="NAD(P)-binding Rossmann-like Domain"/>
    <property type="match status" value="1"/>
</dbReference>
<dbReference type="PRINTS" id="PR00081">
    <property type="entry name" value="GDHRDH"/>
</dbReference>
<organism evidence="4 5">
    <name type="scientific">Microbotryum silenes-dioicae</name>
    <dbReference type="NCBI Taxonomy" id="796604"/>
    <lineage>
        <taxon>Eukaryota</taxon>
        <taxon>Fungi</taxon>
        <taxon>Dikarya</taxon>
        <taxon>Basidiomycota</taxon>
        <taxon>Pucciniomycotina</taxon>
        <taxon>Microbotryomycetes</taxon>
        <taxon>Microbotryales</taxon>
        <taxon>Microbotryaceae</taxon>
        <taxon>Microbotryum</taxon>
    </lineage>
</organism>
<dbReference type="AlphaFoldDB" id="A0A2X0LZ50"/>
<comment type="similarity">
    <text evidence="1">Belongs to the short-chain dehydrogenases/reductases (SDR) family.</text>
</comment>
<dbReference type="STRING" id="796604.A0A2X0LZ50"/>
<accession>A0A2X0LZ50</accession>
<sequence length="273" mass="29586">MLAYSFCRTLNMPFEIDLKGKNVLVTGGGRGLGSHIARSLAEAGANIALTYNASPADKIAKQLEEEFKGIKVGSYKMPADDSKAIDEAVKLITKDLGELDVVIANAGICIHQDAEKMTDEEFEDVFKVNTFGPYYLARAAAYQSWFPTGNEEPKDKVILFVSSISGLITNTPQNQCAYNGSKAALTHLGRSLAGEWVSKGVRVNTLSPGYISTEMSEGSESGKKNAAEWRERTPMKRFAKPKEIADMLVVLASGRSSYMTGSDVVVDGGYTIF</sequence>
<dbReference type="InterPro" id="IPR036291">
    <property type="entry name" value="NAD(P)-bd_dom_sf"/>
</dbReference>
<dbReference type="PANTHER" id="PTHR43008:SF6">
    <property type="entry name" value="NADP-DEPENDENT MANNITOL DEHYDROGENASE"/>
    <property type="match status" value="1"/>
</dbReference>
<protein>
    <submittedName>
        <fullName evidence="4">BQ5605_C002g01563 protein</fullName>
    </submittedName>
</protein>
<dbReference type="GO" id="GO:0050664">
    <property type="term" value="F:oxidoreductase activity, acting on NAD(P)H, oxygen as acceptor"/>
    <property type="evidence" value="ECO:0007669"/>
    <property type="project" value="TreeGrafter"/>
</dbReference>
<gene>
    <name evidence="4" type="primary">BQ5605_C002g01563</name>
    <name evidence="4" type="ORF">BQ5605_C002G01563</name>
</gene>
<evidence type="ECO:0000313" key="5">
    <source>
        <dbReference type="Proteomes" id="UP000249464"/>
    </source>
</evidence>
<evidence type="ECO:0000313" key="4">
    <source>
        <dbReference type="EMBL" id="SGY33866.1"/>
    </source>
</evidence>
<dbReference type="Pfam" id="PF13561">
    <property type="entry name" value="adh_short_C2"/>
    <property type="match status" value="1"/>
</dbReference>
<keyword evidence="5" id="KW-1185">Reference proteome</keyword>
<dbReference type="InterPro" id="IPR020904">
    <property type="entry name" value="Sc_DH/Rdtase_CS"/>
</dbReference>
<keyword evidence="2" id="KW-0521">NADP</keyword>
<dbReference type="SUPFAM" id="SSF51735">
    <property type="entry name" value="NAD(P)-binding Rossmann-fold domains"/>
    <property type="match status" value="1"/>
</dbReference>
<proteinExistence type="inferred from homology"/>
<evidence type="ECO:0000256" key="3">
    <source>
        <dbReference type="ARBA" id="ARBA00023002"/>
    </source>
</evidence>
<dbReference type="PROSITE" id="PS00061">
    <property type="entry name" value="ADH_SHORT"/>
    <property type="match status" value="1"/>
</dbReference>
<dbReference type="InterPro" id="IPR002347">
    <property type="entry name" value="SDR_fam"/>
</dbReference>
<dbReference type="EMBL" id="FQNC01000041">
    <property type="protein sequence ID" value="SGY33866.1"/>
    <property type="molecule type" value="Genomic_DNA"/>
</dbReference>
<dbReference type="Proteomes" id="UP000249464">
    <property type="component" value="Unassembled WGS sequence"/>
</dbReference>